<feature type="signal peptide" evidence="1">
    <location>
        <begin position="1"/>
        <end position="20"/>
    </location>
</feature>
<organism evidence="2 3">
    <name type="scientific">Tenacibaculum adriaticum</name>
    <dbReference type="NCBI Taxonomy" id="413713"/>
    <lineage>
        <taxon>Bacteria</taxon>
        <taxon>Pseudomonadati</taxon>
        <taxon>Bacteroidota</taxon>
        <taxon>Flavobacteriia</taxon>
        <taxon>Flavobacteriales</taxon>
        <taxon>Flavobacteriaceae</taxon>
        <taxon>Tenacibaculum</taxon>
    </lineage>
</organism>
<dbReference type="AlphaFoldDB" id="A0A5S5DPX7"/>
<name>A0A5S5DPX7_9FLAO</name>
<feature type="chain" id="PRO_5024381453" evidence="1">
    <location>
        <begin position="21"/>
        <end position="158"/>
    </location>
</feature>
<keyword evidence="1" id="KW-0732">Signal</keyword>
<keyword evidence="3" id="KW-1185">Reference proteome</keyword>
<evidence type="ECO:0000313" key="3">
    <source>
        <dbReference type="Proteomes" id="UP000323136"/>
    </source>
</evidence>
<dbReference type="OrthoDB" id="978645at2"/>
<dbReference type="InterPro" id="IPR011250">
    <property type="entry name" value="OMP/PagP_B-barrel"/>
</dbReference>
<comment type="caution">
    <text evidence="2">The sequence shown here is derived from an EMBL/GenBank/DDBJ whole genome shotgun (WGS) entry which is preliminary data.</text>
</comment>
<evidence type="ECO:0000313" key="2">
    <source>
        <dbReference type="EMBL" id="TYP97993.1"/>
    </source>
</evidence>
<dbReference type="Gene3D" id="2.40.160.20">
    <property type="match status" value="1"/>
</dbReference>
<dbReference type="SUPFAM" id="SSF56925">
    <property type="entry name" value="OMPA-like"/>
    <property type="match status" value="1"/>
</dbReference>
<accession>A0A5S5DPX7</accession>
<protein>
    <submittedName>
        <fullName evidence="2">Putative outer membrane protein</fullName>
    </submittedName>
</protein>
<dbReference type="RefSeq" id="WP_148870333.1">
    <property type="nucleotide sequence ID" value="NZ_VNIA01000003.1"/>
</dbReference>
<proteinExistence type="predicted"/>
<sequence>MKNVIFTLALVCVSFFSVNAQSISENAIGLRFGDNNGFGGEVSYQHKLSSDNRLELDLGLRGDSGYSAFKATALYQWVWQLEDQFNWYVGAGGGLGSWKNKATDNSNTFLFGAGVIGIEYNFDIPLLISFDFRPEIGFSNDIYDGFNSDFGLGIRYQF</sequence>
<dbReference type="EMBL" id="VNIA01000003">
    <property type="protein sequence ID" value="TYP97993.1"/>
    <property type="molecule type" value="Genomic_DNA"/>
</dbReference>
<dbReference type="Proteomes" id="UP000323136">
    <property type="component" value="Unassembled WGS sequence"/>
</dbReference>
<reference evidence="2 3" key="1">
    <citation type="submission" date="2019-07" db="EMBL/GenBank/DDBJ databases">
        <title>Genomic Encyclopedia of Type Strains, Phase IV (KMG-IV): sequencing the most valuable type-strain genomes for metagenomic binning, comparative biology and taxonomic classification.</title>
        <authorList>
            <person name="Goeker M."/>
        </authorList>
    </citation>
    <scope>NUCLEOTIDE SEQUENCE [LARGE SCALE GENOMIC DNA]</scope>
    <source>
        <strain evidence="2 3">DSM 18961</strain>
    </source>
</reference>
<gene>
    <name evidence="2" type="ORF">C7447_103161</name>
</gene>
<evidence type="ECO:0000256" key="1">
    <source>
        <dbReference type="SAM" id="SignalP"/>
    </source>
</evidence>